<feature type="transmembrane region" description="Helical" evidence="5">
    <location>
        <begin position="35"/>
        <end position="54"/>
    </location>
</feature>
<name>A0ABZ1US01_9BURK</name>
<dbReference type="PANTHER" id="PTHR37422">
    <property type="entry name" value="TEICHURONIC ACID BIOSYNTHESIS PROTEIN TUAE"/>
    <property type="match status" value="1"/>
</dbReference>
<gene>
    <name evidence="7" type="ORF">E7V67_006845</name>
</gene>
<evidence type="ECO:0000313" key="7">
    <source>
        <dbReference type="EMBL" id="WUR14821.1"/>
    </source>
</evidence>
<feature type="transmembrane region" description="Helical" evidence="5">
    <location>
        <begin position="407"/>
        <end position="425"/>
    </location>
</feature>
<accession>A0ABZ1US01</accession>
<dbReference type="InterPro" id="IPR051533">
    <property type="entry name" value="WaaL-like"/>
</dbReference>
<protein>
    <submittedName>
        <fullName evidence="7">O-antigen ligase family protein</fullName>
    </submittedName>
</protein>
<dbReference type="GO" id="GO:0016874">
    <property type="term" value="F:ligase activity"/>
    <property type="evidence" value="ECO:0007669"/>
    <property type="project" value="UniProtKB-KW"/>
</dbReference>
<organism evidence="7 8">
    <name type="scientific">[Empedobacter] haloabium</name>
    <dbReference type="NCBI Taxonomy" id="592317"/>
    <lineage>
        <taxon>Bacteria</taxon>
        <taxon>Pseudomonadati</taxon>
        <taxon>Pseudomonadota</taxon>
        <taxon>Betaproteobacteria</taxon>
        <taxon>Burkholderiales</taxon>
        <taxon>Oxalobacteraceae</taxon>
        <taxon>Telluria group</taxon>
        <taxon>Telluria group incertae sedis</taxon>
    </lineage>
</organism>
<evidence type="ECO:0000256" key="2">
    <source>
        <dbReference type="ARBA" id="ARBA00022692"/>
    </source>
</evidence>
<evidence type="ECO:0000256" key="5">
    <source>
        <dbReference type="SAM" id="Phobius"/>
    </source>
</evidence>
<feature type="transmembrane region" description="Helical" evidence="5">
    <location>
        <begin position="164"/>
        <end position="182"/>
    </location>
</feature>
<keyword evidence="4 5" id="KW-0472">Membrane</keyword>
<dbReference type="Pfam" id="PF04932">
    <property type="entry name" value="Wzy_C"/>
    <property type="match status" value="1"/>
</dbReference>
<keyword evidence="8" id="KW-1185">Reference proteome</keyword>
<feature type="transmembrane region" description="Helical" evidence="5">
    <location>
        <begin position="431"/>
        <end position="453"/>
    </location>
</feature>
<comment type="subcellular location">
    <subcellularLocation>
        <location evidence="1">Membrane</location>
        <topology evidence="1">Multi-pass membrane protein</topology>
    </subcellularLocation>
</comment>
<proteinExistence type="predicted"/>
<feature type="transmembrane region" description="Helical" evidence="5">
    <location>
        <begin position="6"/>
        <end position="28"/>
    </location>
</feature>
<dbReference type="InterPro" id="IPR007016">
    <property type="entry name" value="O-antigen_ligase-rel_domated"/>
</dbReference>
<feature type="transmembrane region" description="Helical" evidence="5">
    <location>
        <begin position="107"/>
        <end position="129"/>
    </location>
</feature>
<feature type="transmembrane region" description="Helical" evidence="5">
    <location>
        <begin position="347"/>
        <end position="367"/>
    </location>
</feature>
<dbReference type="Proteomes" id="UP000321323">
    <property type="component" value="Chromosome"/>
</dbReference>
<keyword evidence="3 5" id="KW-1133">Transmembrane helix</keyword>
<dbReference type="PANTHER" id="PTHR37422:SF13">
    <property type="entry name" value="LIPOPOLYSACCHARIDE BIOSYNTHESIS PROTEIN PA4999-RELATED"/>
    <property type="match status" value="1"/>
</dbReference>
<reference evidence="7 8" key="1">
    <citation type="journal article" date="2019" name="Int. J. Syst. Evol. Microbiol.">
        <title>The Draft Whole-Genome Sequence of the Antibiotic Producer Empedobacter haloabium ATCC 31962 Provides Indications for Its Taxonomic Reclassification.</title>
        <authorList>
            <person name="Miess H."/>
            <person name="Arlt P."/>
            <person name="Apel A.K."/>
            <person name="Weber T."/>
            <person name="Nieselt K."/>
            <person name="Hanssen F."/>
            <person name="Czemmel S."/>
            <person name="Nahnsen S."/>
            <person name="Gross H."/>
        </authorList>
    </citation>
    <scope>NUCLEOTIDE SEQUENCE [LARGE SCALE GENOMIC DNA]</scope>
    <source>
        <strain evidence="7 8">ATCC 31962</strain>
    </source>
</reference>
<evidence type="ECO:0000256" key="3">
    <source>
        <dbReference type="ARBA" id="ARBA00022989"/>
    </source>
</evidence>
<keyword evidence="7" id="KW-0436">Ligase</keyword>
<feature type="transmembrane region" description="Helical" evidence="5">
    <location>
        <begin position="135"/>
        <end position="152"/>
    </location>
</feature>
<evidence type="ECO:0000259" key="6">
    <source>
        <dbReference type="Pfam" id="PF04932"/>
    </source>
</evidence>
<feature type="transmembrane region" description="Helical" evidence="5">
    <location>
        <begin position="74"/>
        <end position="95"/>
    </location>
</feature>
<feature type="transmembrane region" description="Helical" evidence="5">
    <location>
        <begin position="236"/>
        <end position="267"/>
    </location>
</feature>
<keyword evidence="2 5" id="KW-0812">Transmembrane</keyword>
<feature type="transmembrane region" description="Helical" evidence="5">
    <location>
        <begin position="202"/>
        <end position="224"/>
    </location>
</feature>
<feature type="transmembrane region" description="Helical" evidence="5">
    <location>
        <begin position="379"/>
        <end position="400"/>
    </location>
</feature>
<dbReference type="EMBL" id="CP136508">
    <property type="protein sequence ID" value="WUR14821.1"/>
    <property type="molecule type" value="Genomic_DNA"/>
</dbReference>
<evidence type="ECO:0000313" key="8">
    <source>
        <dbReference type="Proteomes" id="UP000321323"/>
    </source>
</evidence>
<evidence type="ECO:0000256" key="1">
    <source>
        <dbReference type="ARBA" id="ARBA00004141"/>
    </source>
</evidence>
<feature type="transmembrane region" description="Helical" evidence="5">
    <location>
        <begin position="287"/>
        <end position="307"/>
    </location>
</feature>
<feature type="domain" description="O-antigen ligase-related" evidence="6">
    <location>
        <begin position="239"/>
        <end position="390"/>
    </location>
</feature>
<sequence>MTETLIVLIVFMIALGAVGALALAMHWGHKREQGLVPYFFYLSLLSSALAVALSSRDLSLPDELVSVATGKHPIAAWTGRFATIFMLLTCAERILHRITTPGPGRPLPKLLMFGFFTFYVATIVSPAFFARHPNFAHEYVHVLIIATALMLFTPKEADLSVKTMRNAIFWFLLASFAFLLVRRSHVLMTGYHGIIPFLTVRYAGLASHANTLGPLTVIFLLCLWHRPFDNRKLTWAAGALGMFSLILSQSKTSWISLLLAGCCFAWFRHRDEIAARLTDHRRPLVSVALVGGAMLAMLGMGMLIMFGDVGNHIAQAMNSNQGASLSSFSGRDQIWRVAQEEWDRNPVFGYGLTIWNPAFLIAIRMPFAVHAHSQFYQTAVSAGWVGVIGLIIYVAVLAYLAVRTARASGGVTLAFFVIVFIRGISEVPLSMTGIAMETLAHLMLIIVLTAYYVPSMAKRRAAVSANTPAIYAKGLA</sequence>
<evidence type="ECO:0000256" key="4">
    <source>
        <dbReference type="ARBA" id="ARBA00023136"/>
    </source>
</evidence>